<gene>
    <name evidence="2" type="primary">Tdrd-L</name>
    <name evidence="2" type="ORF">Hamer_G011276</name>
</gene>
<protein>
    <submittedName>
        <fullName evidence="2">Putative Tudor domain-containing protein</fullName>
    </submittedName>
</protein>
<name>A0A8J5JM67_HOMAM</name>
<feature type="region of interest" description="Disordered" evidence="1">
    <location>
        <begin position="391"/>
        <end position="411"/>
    </location>
</feature>
<dbReference type="EMBL" id="JAHLQT010034478">
    <property type="protein sequence ID" value="KAG7158621.1"/>
    <property type="molecule type" value="Genomic_DNA"/>
</dbReference>
<dbReference type="Proteomes" id="UP000747542">
    <property type="component" value="Unassembled WGS sequence"/>
</dbReference>
<feature type="non-terminal residue" evidence="2">
    <location>
        <position position="1"/>
    </location>
</feature>
<evidence type="ECO:0000313" key="2">
    <source>
        <dbReference type="EMBL" id="KAG7158621.1"/>
    </source>
</evidence>
<proteinExistence type="predicted"/>
<evidence type="ECO:0000313" key="3">
    <source>
        <dbReference type="Proteomes" id="UP000747542"/>
    </source>
</evidence>
<sequence length="460" mass="51784">MMASKDEQEKHHLEQLRHTLNMTISKTKLLLDELVGMMYDNTCDVKLLSHNEFPQMGPEVKNFLLEFISVQKSIQQRIEECIHHYLLDESIKREEPSSSSENLDEDGSCDLVANCKIAPKHHSHQVEEDSFGDEITSKQTKLIHNEGVNYNGRGADKITEICHPGGKDENALSYLVATPVFLATDYPIEVYISAIGPFNLIWIQIPGSDVNKMTEYLKENDVKVCYIDSGGIGMVSIENLHPLPTHIAELSDMTVCCTIKQIDDEFVSTHQSGSQPDSCEKLKYYHLEPNMPVKAILKRSEHYSDVKWSAEDYIKFPRYDICICSKFYDNADDTLDVQHTVKNSKDTDHIQLNNLPEINMVDNKPTNNHKTPVNSVIYESDTGLEDAFTRINGQPGGGQTKAEQDTQEQESNITGAASLTLQEHSTYDVDTYGSLTEMPVTQENLNSQVLTVKSESGSET</sequence>
<accession>A0A8J5JM67</accession>
<dbReference type="AlphaFoldDB" id="A0A8J5JM67"/>
<evidence type="ECO:0000256" key="1">
    <source>
        <dbReference type="SAM" id="MobiDB-lite"/>
    </source>
</evidence>
<comment type="caution">
    <text evidence="2">The sequence shown here is derived from an EMBL/GenBank/DDBJ whole genome shotgun (WGS) entry which is preliminary data.</text>
</comment>
<reference evidence="2" key="1">
    <citation type="journal article" date="2021" name="Sci. Adv.">
        <title>The American lobster genome reveals insights on longevity, neural, and immune adaptations.</title>
        <authorList>
            <person name="Polinski J.M."/>
            <person name="Zimin A.V."/>
            <person name="Clark K.F."/>
            <person name="Kohn A.B."/>
            <person name="Sadowski N."/>
            <person name="Timp W."/>
            <person name="Ptitsyn A."/>
            <person name="Khanna P."/>
            <person name="Romanova D.Y."/>
            <person name="Williams P."/>
            <person name="Greenwood S.J."/>
            <person name="Moroz L.L."/>
            <person name="Walt D.R."/>
            <person name="Bodnar A.G."/>
        </authorList>
    </citation>
    <scope>NUCLEOTIDE SEQUENCE</scope>
    <source>
        <strain evidence="2">GMGI-L3</strain>
    </source>
</reference>
<keyword evidence="3" id="KW-1185">Reference proteome</keyword>
<organism evidence="2 3">
    <name type="scientific">Homarus americanus</name>
    <name type="common">American lobster</name>
    <dbReference type="NCBI Taxonomy" id="6706"/>
    <lineage>
        <taxon>Eukaryota</taxon>
        <taxon>Metazoa</taxon>
        <taxon>Ecdysozoa</taxon>
        <taxon>Arthropoda</taxon>
        <taxon>Crustacea</taxon>
        <taxon>Multicrustacea</taxon>
        <taxon>Malacostraca</taxon>
        <taxon>Eumalacostraca</taxon>
        <taxon>Eucarida</taxon>
        <taxon>Decapoda</taxon>
        <taxon>Pleocyemata</taxon>
        <taxon>Astacidea</taxon>
        <taxon>Nephropoidea</taxon>
        <taxon>Nephropidae</taxon>
        <taxon>Homarus</taxon>
    </lineage>
</organism>